<evidence type="ECO:0000256" key="1">
    <source>
        <dbReference type="ARBA" id="ARBA00022741"/>
    </source>
</evidence>
<reference evidence="6 7" key="1">
    <citation type="journal article" date="2018" name="Sci. Rep.">
        <title>Comparative analysis of the Pocillopora damicornis genome highlights role of immune system in coral evolution.</title>
        <authorList>
            <person name="Cunning R."/>
            <person name="Bay R.A."/>
            <person name="Gillette P."/>
            <person name="Baker A.C."/>
            <person name="Traylor-Knowles N."/>
        </authorList>
    </citation>
    <scope>NUCLEOTIDE SEQUENCE [LARGE SCALE GENOMIC DNA]</scope>
    <source>
        <strain evidence="6">RSMAS</strain>
        <tissue evidence="6">Whole animal</tissue>
    </source>
</reference>
<comment type="similarity">
    <text evidence="3">Belongs to the TRAFAC class dynamin-like GTPase superfamily. GB1/RHD3 GTPase family.</text>
</comment>
<evidence type="ECO:0000313" key="7">
    <source>
        <dbReference type="Proteomes" id="UP000275408"/>
    </source>
</evidence>
<evidence type="ECO:0000256" key="3">
    <source>
        <dbReference type="PROSITE-ProRule" id="PRU01052"/>
    </source>
</evidence>
<dbReference type="InterPro" id="IPR027417">
    <property type="entry name" value="P-loop_NTPase"/>
</dbReference>
<dbReference type="Proteomes" id="UP000275408">
    <property type="component" value="Unassembled WGS sequence"/>
</dbReference>
<name>A0A3M6U2J9_POCDA</name>
<organism evidence="6 7">
    <name type="scientific">Pocillopora damicornis</name>
    <name type="common">Cauliflower coral</name>
    <name type="synonym">Millepora damicornis</name>
    <dbReference type="NCBI Taxonomy" id="46731"/>
    <lineage>
        <taxon>Eukaryota</taxon>
        <taxon>Metazoa</taxon>
        <taxon>Cnidaria</taxon>
        <taxon>Anthozoa</taxon>
        <taxon>Hexacorallia</taxon>
        <taxon>Scleractinia</taxon>
        <taxon>Astrocoeniina</taxon>
        <taxon>Pocilloporidae</taxon>
        <taxon>Pocillopora</taxon>
    </lineage>
</organism>
<feature type="domain" description="GB1/RHD3-type G" evidence="5">
    <location>
        <begin position="93"/>
        <end position="282"/>
    </location>
</feature>
<dbReference type="AlphaFoldDB" id="A0A3M6U2J9"/>
<dbReference type="InterPro" id="IPR015894">
    <property type="entry name" value="Guanylate-bd_N"/>
</dbReference>
<dbReference type="PANTHER" id="PTHR10751">
    <property type="entry name" value="GUANYLATE BINDING PROTEIN"/>
    <property type="match status" value="1"/>
</dbReference>
<dbReference type="EMBL" id="RCHS01002342">
    <property type="protein sequence ID" value="RMX47913.1"/>
    <property type="molecule type" value="Genomic_DNA"/>
</dbReference>
<keyword evidence="4" id="KW-0812">Transmembrane</keyword>
<evidence type="ECO:0000256" key="2">
    <source>
        <dbReference type="ARBA" id="ARBA00023134"/>
    </source>
</evidence>
<protein>
    <recommendedName>
        <fullName evidence="5">GB1/RHD3-type G domain-containing protein</fullName>
    </recommendedName>
</protein>
<accession>A0A3M6U2J9</accession>
<evidence type="ECO:0000259" key="5">
    <source>
        <dbReference type="PROSITE" id="PS51715"/>
    </source>
</evidence>
<keyword evidence="7" id="KW-1185">Reference proteome</keyword>
<keyword evidence="4" id="KW-1133">Transmembrane helix</keyword>
<evidence type="ECO:0000256" key="4">
    <source>
        <dbReference type="SAM" id="Phobius"/>
    </source>
</evidence>
<comment type="caution">
    <text evidence="6">The sequence shown here is derived from an EMBL/GenBank/DDBJ whole genome shotgun (WGS) entry which is preliminary data.</text>
</comment>
<evidence type="ECO:0000313" key="6">
    <source>
        <dbReference type="EMBL" id="RMX47913.1"/>
    </source>
</evidence>
<dbReference type="OrthoDB" id="2135133at2759"/>
<gene>
    <name evidence="6" type="ORF">pdam_00025668</name>
</gene>
<dbReference type="InterPro" id="IPR030386">
    <property type="entry name" value="G_GB1_RHD3_dom"/>
</dbReference>
<keyword evidence="2" id="KW-0342">GTP-binding</keyword>
<dbReference type="GO" id="GO:0003924">
    <property type="term" value="F:GTPase activity"/>
    <property type="evidence" value="ECO:0007669"/>
    <property type="project" value="InterPro"/>
</dbReference>
<keyword evidence="4" id="KW-0472">Membrane</keyword>
<dbReference type="PROSITE" id="PS51715">
    <property type="entry name" value="G_GB1_RHD3"/>
    <property type="match status" value="1"/>
</dbReference>
<feature type="transmembrane region" description="Helical" evidence="4">
    <location>
        <begin position="21"/>
        <end position="39"/>
    </location>
</feature>
<dbReference type="SUPFAM" id="SSF52540">
    <property type="entry name" value="P-loop containing nucleoside triphosphate hydrolases"/>
    <property type="match status" value="1"/>
</dbReference>
<dbReference type="Pfam" id="PF02263">
    <property type="entry name" value="GBP"/>
    <property type="match status" value="2"/>
</dbReference>
<dbReference type="Gene3D" id="3.40.50.300">
    <property type="entry name" value="P-loop containing nucleotide triphosphate hydrolases"/>
    <property type="match status" value="2"/>
</dbReference>
<proteinExistence type="inferred from homology"/>
<keyword evidence="1" id="KW-0547">Nucleotide-binding</keyword>
<sequence>MSKSYTYSCTKNKGEALDRTIYCLSSIMWHISIYFYYFVSNMTSRVQGERAIPLCLPGNYQWDPETMKCTKTGEERSYMYVVEEALKKLRRIKGPVCVVSITGPYRKGKSYILSEAFHQPDVFPLGHTMLAETVGIWMWILPEKLKRIQVRSRSECDVGPEDSDIFHETFPYFVWLLRDVTLSLPSDCSNVKDYFLTKVFQEVATSEKSKEATHSILKFFSGFDAFALPLPTDKMEVLHNISNSKDTLSAHFLKDLRQFQLFMKDVIVAKKSVKTEEPVTGE</sequence>
<feature type="non-terminal residue" evidence="6">
    <location>
        <position position="282"/>
    </location>
</feature>
<dbReference type="GO" id="GO:0005525">
    <property type="term" value="F:GTP binding"/>
    <property type="evidence" value="ECO:0007669"/>
    <property type="project" value="UniProtKB-KW"/>
</dbReference>